<dbReference type="SUPFAM" id="SSF47188">
    <property type="entry name" value="Hemerythrin-like"/>
    <property type="match status" value="1"/>
</dbReference>
<dbReference type="InterPro" id="IPR003607">
    <property type="entry name" value="HD/PDEase_dom"/>
</dbReference>
<dbReference type="PROSITE" id="PS51832">
    <property type="entry name" value="HD_GYP"/>
    <property type="match status" value="1"/>
</dbReference>
<dbReference type="NCBIfam" id="NF033749">
    <property type="entry name" value="bact_hemeryth"/>
    <property type="match status" value="1"/>
</dbReference>
<dbReference type="CDD" id="cd00077">
    <property type="entry name" value="HDc"/>
    <property type="match status" value="1"/>
</dbReference>
<dbReference type="PANTHER" id="PTHR45228:SF5">
    <property type="entry name" value="CYCLIC DI-GMP PHOSPHODIESTERASE VC_1348-RELATED"/>
    <property type="match status" value="1"/>
</dbReference>
<dbReference type="Proteomes" id="UP001479520">
    <property type="component" value="Chromosome"/>
</dbReference>
<evidence type="ECO:0000259" key="4">
    <source>
        <dbReference type="PROSITE" id="PS51832"/>
    </source>
</evidence>
<dbReference type="SMART" id="SM00471">
    <property type="entry name" value="HDc"/>
    <property type="match status" value="1"/>
</dbReference>
<dbReference type="InterPro" id="IPR035938">
    <property type="entry name" value="Hemerythrin-like_sf"/>
</dbReference>
<dbReference type="Pfam" id="PF13487">
    <property type="entry name" value="HD_5"/>
    <property type="match status" value="1"/>
</dbReference>
<sequence length="519" mass="59043">MDKEQEILAISRLVFDLTRLDGGDLDGMLARLNDLLTSLPGIRVLPHSLVLLRNSRGLLLQVAQFGLPPPWVCIDGDSSPYHLTGDDEERVMLVADPSASLPPLMQRELPAGAACFMLPLRDNAALIGKALMFVDPDWQPDPVEYEFMEDLAQALSVLVVRLIVNETLRVREVELEDARTDAIRRLGTASEYRDNETGMHIMRMTHIATAIAKAMDLPPEQRELLAICAPMHDVGKIGIPDAILLKPGRLLPDEYEVMKGHTGIGKRLLEGDDTLIQAARDIAASHHEHWDGNGYPEGLAGEEIPLLVRICAVSDVFDALTSRRPYKDPWPVDEAIAWVADNAGKQFDPQVVAGFMKALPEVRRIRELYRDDIIDPNQVLDLPELPPHECEWVRWDDSLRIGIDVIDEHHRYLFDLTNDLYEVVSTRRGSREVARVIKALDLYAQVHFRAEERMMDHHRYAAFDRQKHQHGEFEKRLSEFYAELHDNPLTAQFDVLVYLRTWLVRHIVHEDARLRELVA</sequence>
<dbReference type="PANTHER" id="PTHR45228">
    <property type="entry name" value="CYCLIC DI-GMP PHOSPHODIESTERASE TM_0186-RELATED"/>
    <property type="match status" value="1"/>
</dbReference>
<reference evidence="5 6" key="1">
    <citation type="submission" date="2024-04" db="EMBL/GenBank/DDBJ databases">
        <title>Dissimilatory iodate-reducing microorganisms contribute to the enrichment of iodine in groundwater.</title>
        <authorList>
            <person name="Jiang Z."/>
        </authorList>
    </citation>
    <scope>NUCLEOTIDE SEQUENCE [LARGE SCALE GENOMIC DNA]</scope>
    <source>
        <strain evidence="5 6">NCP973</strain>
    </source>
</reference>
<dbReference type="InterPro" id="IPR037522">
    <property type="entry name" value="HD_GYP_dom"/>
</dbReference>
<dbReference type="NCBIfam" id="TIGR02481">
    <property type="entry name" value="hemeryth_dom"/>
    <property type="match status" value="1"/>
</dbReference>
<accession>A0ABZ2XIG2</accession>
<gene>
    <name evidence="5" type="ORF">AADV58_03020</name>
</gene>
<name>A0ABZ2XIG2_9RHOO</name>
<protein>
    <submittedName>
        <fullName evidence="5">Bacteriohemerythrin</fullName>
    </submittedName>
</protein>
<keyword evidence="6" id="KW-1185">Reference proteome</keyword>
<dbReference type="Pfam" id="PF01814">
    <property type="entry name" value="Hemerythrin"/>
    <property type="match status" value="1"/>
</dbReference>
<evidence type="ECO:0000256" key="2">
    <source>
        <dbReference type="ARBA" id="ARBA00022723"/>
    </source>
</evidence>
<dbReference type="EMBL" id="CP151406">
    <property type="protein sequence ID" value="WZJ22137.1"/>
    <property type="molecule type" value="Genomic_DNA"/>
</dbReference>
<proteinExistence type="inferred from homology"/>
<dbReference type="InterPro" id="IPR052020">
    <property type="entry name" value="Cyclic_di-GMP/3'3'-cGAMP_PDE"/>
</dbReference>
<evidence type="ECO:0000313" key="6">
    <source>
        <dbReference type="Proteomes" id="UP001479520"/>
    </source>
</evidence>
<dbReference type="Gene3D" id="1.10.3210.10">
    <property type="entry name" value="Hypothetical protein af1432"/>
    <property type="match status" value="1"/>
</dbReference>
<dbReference type="SUPFAM" id="SSF109604">
    <property type="entry name" value="HD-domain/PDEase-like"/>
    <property type="match status" value="1"/>
</dbReference>
<keyword evidence="3" id="KW-0408">Iron</keyword>
<keyword evidence="2" id="KW-0479">Metal-binding</keyword>
<feature type="domain" description="HD-GYP" evidence="4">
    <location>
        <begin position="175"/>
        <end position="371"/>
    </location>
</feature>
<evidence type="ECO:0000313" key="5">
    <source>
        <dbReference type="EMBL" id="WZJ22137.1"/>
    </source>
</evidence>
<organism evidence="5 6">
    <name type="scientific">Azonexus hydrophilus</name>
    <dbReference type="NCBI Taxonomy" id="418702"/>
    <lineage>
        <taxon>Bacteria</taxon>
        <taxon>Pseudomonadati</taxon>
        <taxon>Pseudomonadota</taxon>
        <taxon>Betaproteobacteria</taxon>
        <taxon>Rhodocyclales</taxon>
        <taxon>Azonexaceae</taxon>
        <taxon>Azonexus</taxon>
    </lineage>
</organism>
<dbReference type="CDD" id="cd12107">
    <property type="entry name" value="Hemerythrin"/>
    <property type="match status" value="1"/>
</dbReference>
<dbReference type="RefSeq" id="WP_341744046.1">
    <property type="nucleotide sequence ID" value="NZ_CP151406.1"/>
</dbReference>
<evidence type="ECO:0000256" key="3">
    <source>
        <dbReference type="ARBA" id="ARBA00023004"/>
    </source>
</evidence>
<dbReference type="InterPro" id="IPR012312">
    <property type="entry name" value="Hemerythrin-like"/>
</dbReference>
<comment type="similarity">
    <text evidence="1">Belongs to the hemerythrin family.</text>
</comment>
<dbReference type="InterPro" id="IPR012827">
    <property type="entry name" value="Hemerythrin_metal-bd"/>
</dbReference>
<dbReference type="Gene3D" id="1.20.120.50">
    <property type="entry name" value="Hemerythrin-like"/>
    <property type="match status" value="1"/>
</dbReference>
<evidence type="ECO:0000256" key="1">
    <source>
        <dbReference type="ARBA" id="ARBA00010587"/>
    </source>
</evidence>